<dbReference type="PANTHER" id="PTHR10819">
    <property type="entry name" value="PHOSPHOTRIESTERASE-RELATED"/>
    <property type="match status" value="1"/>
</dbReference>
<dbReference type="OrthoDB" id="9795018at2"/>
<dbReference type="SUPFAM" id="SSF51556">
    <property type="entry name" value="Metallo-dependent hydrolases"/>
    <property type="match status" value="1"/>
</dbReference>
<dbReference type="GO" id="GO:0016788">
    <property type="term" value="F:hydrolase activity, acting on ester bonds"/>
    <property type="evidence" value="ECO:0007669"/>
    <property type="project" value="InterPro"/>
</dbReference>
<feature type="binding site" evidence="3">
    <location>
        <position position="25"/>
    </location>
    <ligand>
        <name>a divalent metal cation</name>
        <dbReference type="ChEBI" id="CHEBI:60240"/>
        <label>1</label>
    </ligand>
</feature>
<comment type="similarity">
    <text evidence="4">Belongs to the metallo-dependent hydrolases superfamily. Phosphotriesterase family.</text>
</comment>
<feature type="binding site" evidence="3">
    <location>
        <position position="331"/>
    </location>
    <ligand>
        <name>a divalent metal cation</name>
        <dbReference type="ChEBI" id="CHEBI:60240"/>
        <label>1</label>
    </ligand>
</feature>
<evidence type="ECO:0000256" key="4">
    <source>
        <dbReference type="PROSITE-ProRule" id="PRU00679"/>
    </source>
</evidence>
<reference evidence="5 6" key="1">
    <citation type="submission" date="2019-08" db="EMBL/GenBank/DDBJ databases">
        <title>Parahaliea maris sp. nov., isolated from the surface seawater.</title>
        <authorList>
            <person name="Liu Y."/>
        </authorList>
    </citation>
    <scope>NUCLEOTIDE SEQUENCE [LARGE SCALE GENOMIC DNA]</scope>
    <source>
        <strain evidence="5 6">S2-26</strain>
    </source>
</reference>
<gene>
    <name evidence="5" type="ORF">FVW59_14745</name>
</gene>
<proteinExistence type="inferred from homology"/>
<evidence type="ECO:0008006" key="7">
    <source>
        <dbReference type="Google" id="ProtNLM"/>
    </source>
</evidence>
<keyword evidence="1 3" id="KW-0479">Metal-binding</keyword>
<organism evidence="5 6">
    <name type="scientific">Parahaliea aestuarii</name>
    <dbReference type="NCBI Taxonomy" id="1852021"/>
    <lineage>
        <taxon>Bacteria</taxon>
        <taxon>Pseudomonadati</taxon>
        <taxon>Pseudomonadota</taxon>
        <taxon>Gammaproteobacteria</taxon>
        <taxon>Cellvibrionales</taxon>
        <taxon>Halieaceae</taxon>
        <taxon>Parahaliea</taxon>
    </lineage>
</organism>
<protein>
    <recommendedName>
        <fullName evidence="7">Phosphotriesterase-related protein</fullName>
    </recommendedName>
</protein>
<name>A0A5C8ZS79_9GAMM</name>
<dbReference type="Proteomes" id="UP000321933">
    <property type="component" value="Unassembled WGS sequence"/>
</dbReference>
<dbReference type="PROSITE" id="PS51347">
    <property type="entry name" value="PHOSPHOTRIESTERASE_2"/>
    <property type="match status" value="1"/>
</dbReference>
<evidence type="ECO:0000256" key="1">
    <source>
        <dbReference type="ARBA" id="ARBA00022723"/>
    </source>
</evidence>
<feature type="binding site" evidence="3">
    <location>
        <position position="195"/>
    </location>
    <ligand>
        <name>a divalent metal cation</name>
        <dbReference type="ChEBI" id="CHEBI:60240"/>
        <label>2</label>
    </ligand>
</feature>
<dbReference type="Gene3D" id="3.20.20.140">
    <property type="entry name" value="Metal-dependent hydrolases"/>
    <property type="match status" value="1"/>
</dbReference>
<dbReference type="GO" id="GO:0008270">
    <property type="term" value="F:zinc ion binding"/>
    <property type="evidence" value="ECO:0007669"/>
    <property type="project" value="InterPro"/>
</dbReference>
<comment type="caution">
    <text evidence="4">Lacks conserved residue(s) required for the propagation of feature annotation.</text>
</comment>
<keyword evidence="6" id="KW-1185">Reference proteome</keyword>
<comment type="caution">
    <text evidence="5">The sequence shown here is derived from an EMBL/GenBank/DDBJ whole genome shotgun (WGS) entry which is preliminary data.</text>
</comment>
<keyword evidence="2" id="KW-0378">Hydrolase</keyword>
<feature type="binding site" evidence="3">
    <location>
        <position position="195"/>
    </location>
    <ligand>
        <name>a divalent metal cation</name>
        <dbReference type="ChEBI" id="CHEBI:60240"/>
        <label>1</label>
    </ligand>
</feature>
<feature type="binding site" evidence="3">
    <location>
        <position position="256"/>
    </location>
    <ligand>
        <name>a divalent metal cation</name>
        <dbReference type="ChEBI" id="CHEBI:60240"/>
        <label>2</label>
    </ligand>
</feature>
<dbReference type="InterPro" id="IPR017947">
    <property type="entry name" value="AryldialkylPase_Zn-BS"/>
</dbReference>
<dbReference type="PANTHER" id="PTHR10819:SF3">
    <property type="entry name" value="PHOSPHOTRIESTERASE-RELATED PROTEIN"/>
    <property type="match status" value="1"/>
</dbReference>
<evidence type="ECO:0000313" key="5">
    <source>
        <dbReference type="EMBL" id="TXS90589.1"/>
    </source>
</evidence>
<feature type="binding site" evidence="3">
    <location>
        <position position="227"/>
    </location>
    <ligand>
        <name>a divalent metal cation</name>
        <dbReference type="ChEBI" id="CHEBI:60240"/>
        <label>2</label>
    </ligand>
</feature>
<evidence type="ECO:0000256" key="3">
    <source>
        <dbReference type="PIRSR" id="PIRSR601559-52"/>
    </source>
</evidence>
<dbReference type="InterPro" id="IPR001559">
    <property type="entry name" value="Phosphotriesterase"/>
</dbReference>
<dbReference type="Pfam" id="PF02126">
    <property type="entry name" value="PTE"/>
    <property type="match status" value="1"/>
</dbReference>
<evidence type="ECO:0000256" key="2">
    <source>
        <dbReference type="ARBA" id="ARBA00022801"/>
    </source>
</evidence>
<accession>A0A5C8ZS79</accession>
<feature type="binding site" evidence="3">
    <location>
        <position position="27"/>
    </location>
    <ligand>
        <name>a divalent metal cation</name>
        <dbReference type="ChEBI" id="CHEBI:60240"/>
        <label>1</label>
    </ligand>
</feature>
<sequence>MLHKGKIQTVLGPIDPNTLGITLPHEHVLIDMTKGACSAESLIEATESAKAAASVVAAGWEPGEDGPGTAATWGAKWNEPICLGNRADVARNWFYYGNYKINSIDDVIEEANAFKRHGGTCIVDQTSIGLARDPQGLRQVSHATGIHIVMATSYYTHEYHPGHVATLSIDEICERIVRDLDTGVSGGIQAGIIGEVGLSTPMHPDEEKVLRASVRAQKLTGAALSIHPGFGPDSIWDAVRVIEEEGGDLSRTIMCHVEHRLPDKPAPRSFEPEPFLRLAETGVYLELDCFGWEESFRQRGKIDMPNDAIRLNYIAALADAGYERKVLMSHDIALQHWQRKYGGHGWQHIPESVTALMRYKGFDEELIDKLLVQNPRDILTIA</sequence>
<dbReference type="EMBL" id="VRYZ01000006">
    <property type="protein sequence ID" value="TXS90589.1"/>
    <property type="molecule type" value="Genomic_DNA"/>
</dbReference>
<comment type="cofactor">
    <cofactor evidence="3">
        <name>a divalent metal cation</name>
        <dbReference type="ChEBI" id="CHEBI:60240"/>
    </cofactor>
    <text evidence="3">Binds 2 divalent metal cations per subunit.</text>
</comment>
<dbReference type="PROSITE" id="PS01322">
    <property type="entry name" value="PHOSPHOTRIESTERASE_1"/>
    <property type="match status" value="1"/>
</dbReference>
<dbReference type="InterPro" id="IPR032466">
    <property type="entry name" value="Metal_Hydrolase"/>
</dbReference>
<evidence type="ECO:0000313" key="6">
    <source>
        <dbReference type="Proteomes" id="UP000321933"/>
    </source>
</evidence>
<dbReference type="RefSeq" id="WP_148065114.1">
    <property type="nucleotide sequence ID" value="NZ_VRYZ01000006.1"/>
</dbReference>
<dbReference type="AlphaFoldDB" id="A0A5C8ZS79"/>